<evidence type="ECO:0000256" key="2">
    <source>
        <dbReference type="SAM" id="SignalP"/>
    </source>
</evidence>
<dbReference type="SUPFAM" id="SSF110296">
    <property type="entry name" value="Oligoxyloglucan reducing end-specific cellobiohydrolase"/>
    <property type="match status" value="1"/>
</dbReference>
<dbReference type="Proteomes" id="UP000659344">
    <property type="component" value="Unassembled WGS sequence"/>
</dbReference>
<sequence length="426" mass="47536">MKWCSKITAAILVTCILLTGCSSEEPQVASSVPNEITEEGQTLTIINPPDTTTNNAVMNLSITDKYQIKTRLTDFQLLNETTGLAWGTTKGELRLYRTEDSGETWTNISPADAVQFPSNPVYGKEIFFIDLLNGWIVRNSTGSSNPIVLRTRDGGETWKLSSLKEADQVASIYFTDQAHGWILAVDNSTSDSEEKTLYQTENGGATWSNIMSTQLSPNKNSSVHSIPKFGNFVSMTFMNENEGFISTLKAGQPALYVTYDGGMDWDENTTFFNPKKYESCDRFEVGEITSFTNDKSTGWIPIGCSREDATKFNGYFTHDSGESWTLSPFQLSWQSGLNENSTPTFLNTKEGWALQDTTVFHTIDQGQSWTALPESAKLKDILKDYPEVVNFRFISSNVGWLLVAKMDQKRSLLLQTKNGGVSWRVL</sequence>
<feature type="domain" description="Sortilin N-terminal" evidence="3">
    <location>
        <begin position="94"/>
        <end position="212"/>
    </location>
</feature>
<dbReference type="RefSeq" id="WP_188538306.1">
    <property type="nucleotide sequence ID" value="NZ_BMFT01000001.1"/>
</dbReference>
<dbReference type="InterPro" id="IPR031778">
    <property type="entry name" value="Sortilin_N"/>
</dbReference>
<dbReference type="PANTHER" id="PTHR47199:SF2">
    <property type="entry name" value="PHOTOSYSTEM II STABILITY_ASSEMBLY FACTOR HCF136, CHLOROPLASTIC"/>
    <property type="match status" value="1"/>
</dbReference>
<evidence type="ECO:0000313" key="4">
    <source>
        <dbReference type="EMBL" id="GGH22153.1"/>
    </source>
</evidence>
<organism evidence="4 5">
    <name type="scientific">Paenibacillus segetis</name>
    <dbReference type="NCBI Taxonomy" id="1325360"/>
    <lineage>
        <taxon>Bacteria</taxon>
        <taxon>Bacillati</taxon>
        <taxon>Bacillota</taxon>
        <taxon>Bacilli</taxon>
        <taxon>Bacillales</taxon>
        <taxon>Paenibacillaceae</taxon>
        <taxon>Paenibacillus</taxon>
    </lineage>
</organism>
<name>A0ABQ1YDH1_9BACL</name>
<keyword evidence="5" id="KW-1185">Reference proteome</keyword>
<gene>
    <name evidence="4" type="ORF">GCM10008013_20460</name>
</gene>
<evidence type="ECO:0000259" key="3">
    <source>
        <dbReference type="Pfam" id="PF15902"/>
    </source>
</evidence>
<dbReference type="EMBL" id="BMFT01000001">
    <property type="protein sequence ID" value="GGH22153.1"/>
    <property type="molecule type" value="Genomic_DNA"/>
</dbReference>
<comment type="caution">
    <text evidence="4">The sequence shown here is derived from an EMBL/GenBank/DDBJ whole genome shotgun (WGS) entry which is preliminary data.</text>
</comment>
<protein>
    <recommendedName>
        <fullName evidence="3">Sortilin N-terminal domain-containing protein</fullName>
    </recommendedName>
</protein>
<dbReference type="Pfam" id="PF15902">
    <property type="entry name" value="Sortilin-Vps10"/>
    <property type="match status" value="1"/>
</dbReference>
<accession>A0ABQ1YDH1</accession>
<feature type="signal peptide" evidence="2">
    <location>
        <begin position="1"/>
        <end position="24"/>
    </location>
</feature>
<dbReference type="PANTHER" id="PTHR47199">
    <property type="entry name" value="PHOTOSYSTEM II STABILITY/ASSEMBLY FACTOR HCF136, CHLOROPLASTIC"/>
    <property type="match status" value="1"/>
</dbReference>
<reference evidence="5" key="1">
    <citation type="journal article" date="2019" name="Int. J. Syst. Evol. Microbiol.">
        <title>The Global Catalogue of Microorganisms (GCM) 10K type strain sequencing project: providing services to taxonomists for standard genome sequencing and annotation.</title>
        <authorList>
            <consortium name="The Broad Institute Genomics Platform"/>
            <consortium name="The Broad Institute Genome Sequencing Center for Infectious Disease"/>
            <person name="Wu L."/>
            <person name="Ma J."/>
        </authorList>
    </citation>
    <scope>NUCLEOTIDE SEQUENCE [LARGE SCALE GENOMIC DNA]</scope>
    <source>
        <strain evidence="5">CGMCC 1.12769</strain>
    </source>
</reference>
<evidence type="ECO:0000313" key="5">
    <source>
        <dbReference type="Proteomes" id="UP000659344"/>
    </source>
</evidence>
<evidence type="ECO:0000256" key="1">
    <source>
        <dbReference type="ARBA" id="ARBA00022737"/>
    </source>
</evidence>
<keyword evidence="2" id="KW-0732">Signal</keyword>
<dbReference type="Gene3D" id="2.130.10.10">
    <property type="entry name" value="YVTN repeat-like/Quinoprotein amine dehydrogenase"/>
    <property type="match status" value="1"/>
</dbReference>
<dbReference type="PROSITE" id="PS51257">
    <property type="entry name" value="PROKAR_LIPOPROTEIN"/>
    <property type="match status" value="1"/>
</dbReference>
<proteinExistence type="predicted"/>
<feature type="chain" id="PRO_5046104532" description="Sortilin N-terminal domain-containing protein" evidence="2">
    <location>
        <begin position="25"/>
        <end position="426"/>
    </location>
</feature>
<keyword evidence="1" id="KW-0677">Repeat</keyword>
<dbReference type="InterPro" id="IPR015943">
    <property type="entry name" value="WD40/YVTN_repeat-like_dom_sf"/>
</dbReference>
<dbReference type="CDD" id="cd15482">
    <property type="entry name" value="Sialidase_non-viral"/>
    <property type="match status" value="1"/>
</dbReference>